<dbReference type="Proteomes" id="UP001189429">
    <property type="component" value="Unassembled WGS sequence"/>
</dbReference>
<feature type="signal peptide" evidence="1">
    <location>
        <begin position="1"/>
        <end position="19"/>
    </location>
</feature>
<keyword evidence="3" id="KW-1185">Reference proteome</keyword>
<accession>A0ABN9QLN2</accession>
<feature type="chain" id="PRO_5046023261" evidence="1">
    <location>
        <begin position="20"/>
        <end position="327"/>
    </location>
</feature>
<evidence type="ECO:0000313" key="3">
    <source>
        <dbReference type="Proteomes" id="UP001189429"/>
    </source>
</evidence>
<evidence type="ECO:0000256" key="1">
    <source>
        <dbReference type="SAM" id="SignalP"/>
    </source>
</evidence>
<evidence type="ECO:0000313" key="2">
    <source>
        <dbReference type="EMBL" id="CAK0807027.1"/>
    </source>
</evidence>
<reference evidence="2" key="1">
    <citation type="submission" date="2023-10" db="EMBL/GenBank/DDBJ databases">
        <authorList>
            <person name="Chen Y."/>
            <person name="Shah S."/>
            <person name="Dougan E. K."/>
            <person name="Thang M."/>
            <person name="Chan C."/>
        </authorList>
    </citation>
    <scope>NUCLEOTIDE SEQUENCE [LARGE SCALE GENOMIC DNA]</scope>
</reference>
<sequence>MSPTVIALACALFGSPVFSYRPSSFFDDEGKVLKVHSHNSSSPTPGHPEGVTLYLKSIQPGDALLKSLSDFISTPTFKAQRIETGGFGEITVQIPGMTCYTDSFGFVSIAGNHFFLYVRRDGSEDSLSGKLWAIKGVMKVVSKEEGAVVLHFPSKVEVACPESSLMYPGPQAYSAMSPMADSFAWRHAGQLGAGDHGAFVYKTKAECFRLDMDGTGTMPCAERAPFRDMYNGPPKQKKRVLVVIDVQGGYDAAIVANASGKGGLTYINQEHDVDQSYALGAWNANHTMKPVTKFEPGKKTDFVQQGLEHWIANGCHRTSGEPHQRIG</sequence>
<comment type="caution">
    <text evidence="2">The sequence shown here is derived from an EMBL/GenBank/DDBJ whole genome shotgun (WGS) entry which is preliminary data.</text>
</comment>
<organism evidence="2 3">
    <name type="scientific">Prorocentrum cordatum</name>
    <dbReference type="NCBI Taxonomy" id="2364126"/>
    <lineage>
        <taxon>Eukaryota</taxon>
        <taxon>Sar</taxon>
        <taxon>Alveolata</taxon>
        <taxon>Dinophyceae</taxon>
        <taxon>Prorocentrales</taxon>
        <taxon>Prorocentraceae</taxon>
        <taxon>Prorocentrum</taxon>
    </lineage>
</organism>
<keyword evidence="1" id="KW-0732">Signal</keyword>
<dbReference type="EMBL" id="CAUYUJ010003828">
    <property type="protein sequence ID" value="CAK0807027.1"/>
    <property type="molecule type" value="Genomic_DNA"/>
</dbReference>
<protein>
    <submittedName>
        <fullName evidence="2">Uncharacterized protein</fullName>
    </submittedName>
</protein>
<name>A0ABN9QLN2_9DINO</name>
<gene>
    <name evidence="2" type="ORF">PCOR1329_LOCUS13037</name>
</gene>
<proteinExistence type="predicted"/>